<keyword evidence="1" id="KW-0472">Membrane</keyword>
<accession>A0AAU9JBH0</accession>
<organism evidence="2 3">
    <name type="scientific">Blepharisma stoltei</name>
    <dbReference type="NCBI Taxonomy" id="1481888"/>
    <lineage>
        <taxon>Eukaryota</taxon>
        <taxon>Sar</taxon>
        <taxon>Alveolata</taxon>
        <taxon>Ciliophora</taxon>
        <taxon>Postciliodesmatophora</taxon>
        <taxon>Heterotrichea</taxon>
        <taxon>Heterotrichida</taxon>
        <taxon>Blepharismidae</taxon>
        <taxon>Blepharisma</taxon>
    </lineage>
</organism>
<evidence type="ECO:0000256" key="1">
    <source>
        <dbReference type="SAM" id="Phobius"/>
    </source>
</evidence>
<comment type="caution">
    <text evidence="2">The sequence shown here is derived from an EMBL/GenBank/DDBJ whole genome shotgun (WGS) entry which is preliminary data.</text>
</comment>
<gene>
    <name evidence="2" type="ORF">BSTOLATCC_MIC28923</name>
</gene>
<keyword evidence="1" id="KW-1133">Transmembrane helix</keyword>
<feature type="transmembrane region" description="Helical" evidence="1">
    <location>
        <begin position="181"/>
        <end position="200"/>
    </location>
</feature>
<dbReference type="AlphaFoldDB" id="A0AAU9JBH0"/>
<name>A0AAU9JBH0_9CILI</name>
<feature type="transmembrane region" description="Helical" evidence="1">
    <location>
        <begin position="20"/>
        <end position="41"/>
    </location>
</feature>
<feature type="transmembrane region" description="Helical" evidence="1">
    <location>
        <begin position="138"/>
        <end position="161"/>
    </location>
</feature>
<dbReference type="Proteomes" id="UP001162131">
    <property type="component" value="Unassembled WGS sequence"/>
</dbReference>
<proteinExistence type="predicted"/>
<protein>
    <submittedName>
        <fullName evidence="2">Uncharacterized protein</fullName>
    </submittedName>
</protein>
<dbReference type="EMBL" id="CAJZBQ010000028">
    <property type="protein sequence ID" value="CAG9321647.1"/>
    <property type="molecule type" value="Genomic_DNA"/>
</dbReference>
<keyword evidence="3" id="KW-1185">Reference proteome</keyword>
<feature type="transmembrane region" description="Helical" evidence="1">
    <location>
        <begin position="102"/>
        <end position="126"/>
    </location>
</feature>
<sequence length="205" mass="23252">MEGKHLSAKYFSQCCLLNMILNVIIFALQISALAVPQWFYYCYFDWGLVTLSTSKSDLKAIINSDDSYGNANNKLCEDFKPIIDAACKGFCGDLDRIRAAGIIMMIFMILSMIPAVMYFIVHLWLFRDKTIEHWSVYYGIWVQPLLYLIGITIYLAVADVYGIDDTWKDSENVSTGPGLSIGYSLIILQFISALISYNVTIRNKS</sequence>
<evidence type="ECO:0000313" key="2">
    <source>
        <dbReference type="EMBL" id="CAG9321647.1"/>
    </source>
</evidence>
<evidence type="ECO:0000313" key="3">
    <source>
        <dbReference type="Proteomes" id="UP001162131"/>
    </source>
</evidence>
<keyword evidence="1" id="KW-0812">Transmembrane</keyword>
<reference evidence="2" key="1">
    <citation type="submission" date="2021-09" db="EMBL/GenBank/DDBJ databases">
        <authorList>
            <consortium name="AG Swart"/>
            <person name="Singh M."/>
            <person name="Singh A."/>
            <person name="Seah K."/>
            <person name="Emmerich C."/>
        </authorList>
    </citation>
    <scope>NUCLEOTIDE SEQUENCE</scope>
    <source>
        <strain evidence="2">ATCC30299</strain>
    </source>
</reference>